<dbReference type="Gene3D" id="1.20.1250.20">
    <property type="entry name" value="MFS general substrate transporter like domains"/>
    <property type="match status" value="1"/>
</dbReference>
<protein>
    <submittedName>
        <fullName evidence="8">Predicted arabinose efflux permease, MFS family</fullName>
    </submittedName>
</protein>
<feature type="transmembrane region" description="Helical" evidence="6">
    <location>
        <begin position="257"/>
        <end position="278"/>
    </location>
</feature>
<dbReference type="PANTHER" id="PTHR23501:SF191">
    <property type="entry name" value="VACUOLAR BASIC AMINO ACID TRANSPORTER 4"/>
    <property type="match status" value="1"/>
</dbReference>
<dbReference type="Pfam" id="PF07690">
    <property type="entry name" value="MFS_1"/>
    <property type="match status" value="1"/>
</dbReference>
<feature type="transmembrane region" description="Helical" evidence="6">
    <location>
        <begin position="117"/>
        <end position="139"/>
    </location>
</feature>
<feature type="transmembrane region" description="Helical" evidence="6">
    <location>
        <begin position="151"/>
        <end position="173"/>
    </location>
</feature>
<keyword evidence="2" id="KW-0813">Transport</keyword>
<proteinExistence type="predicted"/>
<dbReference type="PANTHER" id="PTHR23501">
    <property type="entry name" value="MAJOR FACILITATOR SUPERFAMILY"/>
    <property type="match status" value="1"/>
</dbReference>
<feature type="transmembrane region" description="Helical" evidence="6">
    <location>
        <begin position="27"/>
        <end position="49"/>
    </location>
</feature>
<evidence type="ECO:0000256" key="6">
    <source>
        <dbReference type="SAM" id="Phobius"/>
    </source>
</evidence>
<sequence length="405" mass="40273">MAKMDGNQGADSVAREWGNLGLAAKAALALTSTYIALGLFTVGAALPTLQASFAQSPQAGLLIQLIGSIAAPVFAIASPVAGLLVARYGVRTVYLGSLIAFLAVGVAPAAAHSPLLILALRVLMGVAMAGAFTAGMAGIAQLPERQRHAMLGLSAFLGGAIAMFAYQAVGILAAESWRLAFLVGLVLAPAGVLALSLPGNGNAGQASPDEPDRPRATTRVPMALLIIAIVIGWTMVAGSIYSPFYLTSIGITDPAKIGLLLAGLALGSLAGSGTYGFFQRRLGTSGTTTAGMLLCVTGCATLALGSGEAPVAIGLGLVGMGLGAAGTAIYALALEAIGPGGNSGTATGMISLALYLPQILFPVAAGVLAASFGQAVVYAAMAVLLVAGVSLLLGWARQARFRAAG</sequence>
<evidence type="ECO:0000313" key="8">
    <source>
        <dbReference type="EMBL" id="SKB99653.1"/>
    </source>
</evidence>
<keyword evidence="9" id="KW-1185">Reference proteome</keyword>
<accession>A0A1T5FTY0</accession>
<keyword evidence="3 6" id="KW-0812">Transmembrane</keyword>
<feature type="transmembrane region" description="Helical" evidence="6">
    <location>
        <begin position="61"/>
        <end position="86"/>
    </location>
</feature>
<dbReference type="GO" id="GO:0005886">
    <property type="term" value="C:plasma membrane"/>
    <property type="evidence" value="ECO:0007669"/>
    <property type="project" value="TreeGrafter"/>
</dbReference>
<feature type="transmembrane region" description="Helical" evidence="6">
    <location>
        <begin position="375"/>
        <end position="396"/>
    </location>
</feature>
<evidence type="ECO:0000256" key="4">
    <source>
        <dbReference type="ARBA" id="ARBA00022989"/>
    </source>
</evidence>
<feature type="transmembrane region" description="Helical" evidence="6">
    <location>
        <begin position="290"/>
        <end position="307"/>
    </location>
</feature>
<feature type="domain" description="Major facilitator superfamily (MFS) profile" evidence="7">
    <location>
        <begin position="24"/>
        <end position="400"/>
    </location>
</feature>
<keyword evidence="4 6" id="KW-1133">Transmembrane helix</keyword>
<dbReference type="EMBL" id="FUYP01000045">
    <property type="protein sequence ID" value="SKB99653.1"/>
    <property type="molecule type" value="Genomic_DNA"/>
</dbReference>
<name>A0A1T5FTY0_9SPHN</name>
<dbReference type="GO" id="GO:0012505">
    <property type="term" value="C:endomembrane system"/>
    <property type="evidence" value="ECO:0007669"/>
    <property type="project" value="UniProtKB-SubCell"/>
</dbReference>
<evidence type="ECO:0000256" key="3">
    <source>
        <dbReference type="ARBA" id="ARBA00022692"/>
    </source>
</evidence>
<feature type="transmembrane region" description="Helical" evidence="6">
    <location>
        <begin position="313"/>
        <end position="334"/>
    </location>
</feature>
<feature type="transmembrane region" description="Helical" evidence="6">
    <location>
        <begin position="179"/>
        <end position="199"/>
    </location>
</feature>
<evidence type="ECO:0000256" key="1">
    <source>
        <dbReference type="ARBA" id="ARBA00004127"/>
    </source>
</evidence>
<dbReference type="GO" id="GO:0022857">
    <property type="term" value="F:transmembrane transporter activity"/>
    <property type="evidence" value="ECO:0007669"/>
    <property type="project" value="InterPro"/>
</dbReference>
<evidence type="ECO:0000256" key="5">
    <source>
        <dbReference type="ARBA" id="ARBA00023136"/>
    </source>
</evidence>
<dbReference type="PROSITE" id="PS50850">
    <property type="entry name" value="MFS"/>
    <property type="match status" value="1"/>
</dbReference>
<feature type="transmembrane region" description="Helical" evidence="6">
    <location>
        <begin position="220"/>
        <end position="245"/>
    </location>
</feature>
<reference evidence="9" key="1">
    <citation type="submission" date="2017-02" db="EMBL/GenBank/DDBJ databases">
        <authorList>
            <person name="Varghese N."/>
            <person name="Submissions S."/>
        </authorList>
    </citation>
    <scope>NUCLEOTIDE SEQUENCE [LARGE SCALE GENOMIC DNA]</scope>
    <source>
        <strain evidence="9">R11H</strain>
    </source>
</reference>
<keyword evidence="5 6" id="KW-0472">Membrane</keyword>
<dbReference type="InterPro" id="IPR011701">
    <property type="entry name" value="MFS"/>
</dbReference>
<evidence type="ECO:0000256" key="2">
    <source>
        <dbReference type="ARBA" id="ARBA00022448"/>
    </source>
</evidence>
<evidence type="ECO:0000259" key="7">
    <source>
        <dbReference type="PROSITE" id="PS50850"/>
    </source>
</evidence>
<dbReference type="AlphaFoldDB" id="A0A1T5FTY0"/>
<dbReference type="SUPFAM" id="SSF103473">
    <property type="entry name" value="MFS general substrate transporter"/>
    <property type="match status" value="1"/>
</dbReference>
<comment type="subcellular location">
    <subcellularLocation>
        <location evidence="1">Endomembrane system</location>
        <topology evidence="1">Multi-pass membrane protein</topology>
    </subcellularLocation>
</comment>
<organism evidence="8 9">
    <name type="scientific">Sphingopyxis flava</name>
    <dbReference type="NCBI Taxonomy" id="1507287"/>
    <lineage>
        <taxon>Bacteria</taxon>
        <taxon>Pseudomonadati</taxon>
        <taxon>Pseudomonadota</taxon>
        <taxon>Alphaproteobacteria</taxon>
        <taxon>Sphingomonadales</taxon>
        <taxon>Sphingomonadaceae</taxon>
        <taxon>Sphingopyxis</taxon>
    </lineage>
</organism>
<gene>
    <name evidence="8" type="ORF">SAMN06295937_104511</name>
</gene>
<evidence type="ECO:0000313" key="9">
    <source>
        <dbReference type="Proteomes" id="UP000190044"/>
    </source>
</evidence>
<dbReference type="InterPro" id="IPR020846">
    <property type="entry name" value="MFS_dom"/>
</dbReference>
<dbReference type="InterPro" id="IPR036259">
    <property type="entry name" value="MFS_trans_sf"/>
</dbReference>
<dbReference type="Proteomes" id="UP000190044">
    <property type="component" value="Unassembled WGS sequence"/>
</dbReference>
<feature type="transmembrane region" description="Helical" evidence="6">
    <location>
        <begin position="93"/>
        <end position="111"/>
    </location>
</feature>
<feature type="transmembrane region" description="Helical" evidence="6">
    <location>
        <begin position="346"/>
        <end position="369"/>
    </location>
</feature>